<dbReference type="CDD" id="cd03529">
    <property type="entry name" value="Rieske_NirD"/>
    <property type="match status" value="1"/>
</dbReference>
<evidence type="ECO:0000256" key="3">
    <source>
        <dbReference type="ARBA" id="ARBA00023002"/>
    </source>
</evidence>
<dbReference type="PANTHER" id="PTHR40562:SF1">
    <property type="entry name" value="NITRITE REDUCTASE (NADH) SMALL SUBUNIT"/>
    <property type="match status" value="1"/>
</dbReference>
<comment type="caution">
    <text evidence="8">The sequence shown here is derived from an EMBL/GenBank/DDBJ whole genome shotgun (WGS) entry which is preliminary data.</text>
</comment>
<dbReference type="InterPro" id="IPR012748">
    <property type="entry name" value="Rieske-like_NirD"/>
</dbReference>
<reference evidence="8 9" key="1">
    <citation type="submission" date="2018-02" db="EMBL/GenBank/DDBJ databases">
        <title>novel marine gammaproteobacteria from coastal saline agro ecosystem.</title>
        <authorList>
            <person name="Krishnan R."/>
            <person name="Ramesh Kumar N."/>
        </authorList>
    </citation>
    <scope>NUCLEOTIDE SEQUENCE [LARGE SCALE GENOMIC DNA]</scope>
    <source>
        <strain evidence="8 9">228</strain>
    </source>
</reference>
<dbReference type="GO" id="GO:0042128">
    <property type="term" value="P:nitrate assimilation"/>
    <property type="evidence" value="ECO:0007669"/>
    <property type="project" value="UniProtKB-KW"/>
</dbReference>
<keyword evidence="5" id="KW-0411">Iron-sulfur</keyword>
<dbReference type="GO" id="GO:0008942">
    <property type="term" value="F:nitrite reductase [NAD(P)H] activity"/>
    <property type="evidence" value="ECO:0007669"/>
    <property type="project" value="InterPro"/>
</dbReference>
<protein>
    <submittedName>
        <fullName evidence="8">Nitrite reductase (NAD(P)H) small subunit</fullName>
    </submittedName>
</protein>
<dbReference type="PROSITE" id="PS51296">
    <property type="entry name" value="RIESKE"/>
    <property type="match status" value="1"/>
</dbReference>
<sequence length="111" mass="12465">MTEWVKVCSKSELPDDSGVGALVHGHQIALFYQAELDRVFAIDNHDPVMDANVICHGIIGDLKGQWVVASPLLKQHYNLETGQCLEKSELRLRVWPVRVCQDQIEVQWAGA</sequence>
<evidence type="ECO:0000259" key="7">
    <source>
        <dbReference type="PROSITE" id="PS51296"/>
    </source>
</evidence>
<evidence type="ECO:0000313" key="8">
    <source>
        <dbReference type="EMBL" id="PPC76519.1"/>
    </source>
</evidence>
<dbReference type="PANTHER" id="PTHR40562">
    <property type="match status" value="1"/>
</dbReference>
<dbReference type="InterPro" id="IPR017941">
    <property type="entry name" value="Rieske_2Fe-2S"/>
</dbReference>
<evidence type="ECO:0000256" key="6">
    <source>
        <dbReference type="ARBA" id="ARBA00023063"/>
    </source>
</evidence>
<keyword evidence="1" id="KW-0001">2Fe-2S</keyword>
<evidence type="ECO:0000256" key="1">
    <source>
        <dbReference type="ARBA" id="ARBA00022714"/>
    </source>
</evidence>
<evidence type="ECO:0000313" key="9">
    <source>
        <dbReference type="Proteomes" id="UP000238196"/>
    </source>
</evidence>
<keyword evidence="2" id="KW-0479">Metal-binding</keyword>
<evidence type="ECO:0000256" key="2">
    <source>
        <dbReference type="ARBA" id="ARBA00022723"/>
    </source>
</evidence>
<dbReference type="GO" id="GO:0046872">
    <property type="term" value="F:metal ion binding"/>
    <property type="evidence" value="ECO:0007669"/>
    <property type="project" value="UniProtKB-KW"/>
</dbReference>
<organism evidence="8 9">
    <name type="scientific">Proteobacteria bacterium 228</name>
    <dbReference type="NCBI Taxonomy" id="2083153"/>
    <lineage>
        <taxon>Bacteria</taxon>
        <taxon>Pseudomonadati</taxon>
        <taxon>Pseudomonadota</taxon>
    </lineage>
</organism>
<dbReference type="InterPro" id="IPR036922">
    <property type="entry name" value="Rieske_2Fe-2S_sf"/>
</dbReference>
<dbReference type="SUPFAM" id="SSF50022">
    <property type="entry name" value="ISP domain"/>
    <property type="match status" value="1"/>
</dbReference>
<dbReference type="NCBIfam" id="TIGR02378">
    <property type="entry name" value="nirD_assim_sml"/>
    <property type="match status" value="1"/>
</dbReference>
<feature type="domain" description="Rieske" evidence="7">
    <location>
        <begin position="5"/>
        <end position="106"/>
    </location>
</feature>
<dbReference type="Proteomes" id="UP000238196">
    <property type="component" value="Unassembled WGS sequence"/>
</dbReference>
<dbReference type="Gene3D" id="2.102.10.10">
    <property type="entry name" value="Rieske [2Fe-2S] iron-sulphur domain"/>
    <property type="match status" value="1"/>
</dbReference>
<dbReference type="InterPro" id="IPR017881">
    <property type="entry name" value="NirD"/>
</dbReference>
<keyword evidence="4" id="KW-0408">Iron</keyword>
<keyword evidence="6" id="KW-0534">Nitrate assimilation</keyword>
<dbReference type="PROSITE" id="PS51300">
    <property type="entry name" value="NIRD"/>
    <property type="match status" value="1"/>
</dbReference>
<evidence type="ECO:0000256" key="5">
    <source>
        <dbReference type="ARBA" id="ARBA00023014"/>
    </source>
</evidence>
<gene>
    <name evidence="8" type="primary">nirD</name>
    <name evidence="8" type="ORF">C4K68_15105</name>
</gene>
<name>A0A2S5KPQ2_9PROT</name>
<dbReference type="GO" id="GO:0051537">
    <property type="term" value="F:2 iron, 2 sulfur cluster binding"/>
    <property type="evidence" value="ECO:0007669"/>
    <property type="project" value="UniProtKB-KW"/>
</dbReference>
<dbReference type="EMBL" id="PRLP01000051">
    <property type="protein sequence ID" value="PPC76519.1"/>
    <property type="molecule type" value="Genomic_DNA"/>
</dbReference>
<keyword evidence="3" id="KW-0560">Oxidoreductase</keyword>
<dbReference type="Pfam" id="PF13806">
    <property type="entry name" value="Rieske_2"/>
    <property type="match status" value="1"/>
</dbReference>
<dbReference type="AlphaFoldDB" id="A0A2S5KPQ2"/>
<accession>A0A2S5KPQ2</accession>
<proteinExistence type="predicted"/>
<dbReference type="OrthoDB" id="516687at2"/>
<evidence type="ECO:0000256" key="4">
    <source>
        <dbReference type="ARBA" id="ARBA00023004"/>
    </source>
</evidence>